<name>A0A239Q120_9PROT</name>
<evidence type="ECO:0000313" key="2">
    <source>
        <dbReference type="EMBL" id="SNT75926.1"/>
    </source>
</evidence>
<gene>
    <name evidence="2" type="ORF">SAMN06297382_2991</name>
</gene>
<keyword evidence="1" id="KW-0812">Transmembrane</keyword>
<accession>A0A239Q120</accession>
<dbReference type="Proteomes" id="UP000198346">
    <property type="component" value="Unassembled WGS sequence"/>
</dbReference>
<reference evidence="2 3" key="1">
    <citation type="submission" date="2017-07" db="EMBL/GenBank/DDBJ databases">
        <authorList>
            <person name="Sun Z.S."/>
            <person name="Albrecht U."/>
            <person name="Echele G."/>
            <person name="Lee C.C."/>
        </authorList>
    </citation>
    <scope>NUCLEOTIDE SEQUENCE [LARGE SCALE GENOMIC DNA]</scope>
    <source>
        <strain evidence="2 3">CGMCC 1.12710</strain>
    </source>
</reference>
<keyword evidence="1" id="KW-0472">Membrane</keyword>
<sequence length="106" mass="11521">MGFFAGDPSNVIGSLALSDPGEGAWGLQSYTLDKTFLNHVVGQQLGIFFLGGGQQFNLDRVLVEYFREDDDVLVNPVPGAVWLFGTALLGGWFAGRKRRMNAANRA</sequence>
<proteinExistence type="predicted"/>
<feature type="transmembrane region" description="Helical" evidence="1">
    <location>
        <begin position="77"/>
        <end position="95"/>
    </location>
</feature>
<dbReference type="AlphaFoldDB" id="A0A239Q120"/>
<keyword evidence="3" id="KW-1185">Reference proteome</keyword>
<evidence type="ECO:0000313" key="3">
    <source>
        <dbReference type="Proteomes" id="UP000198346"/>
    </source>
</evidence>
<protein>
    <submittedName>
        <fullName evidence="2">PEP-CTERM protein-sorting domain-containing protein</fullName>
    </submittedName>
</protein>
<evidence type="ECO:0000256" key="1">
    <source>
        <dbReference type="SAM" id="Phobius"/>
    </source>
</evidence>
<dbReference type="EMBL" id="FZQA01000011">
    <property type="protein sequence ID" value="SNT75926.1"/>
    <property type="molecule type" value="Genomic_DNA"/>
</dbReference>
<organism evidence="2 3">
    <name type="scientific">Amphiplicatus metriothermophilus</name>
    <dbReference type="NCBI Taxonomy" id="1519374"/>
    <lineage>
        <taxon>Bacteria</taxon>
        <taxon>Pseudomonadati</taxon>
        <taxon>Pseudomonadota</taxon>
        <taxon>Alphaproteobacteria</taxon>
        <taxon>Parvularculales</taxon>
        <taxon>Parvularculaceae</taxon>
        <taxon>Amphiplicatus</taxon>
    </lineage>
</organism>
<keyword evidence="1" id="KW-1133">Transmembrane helix</keyword>